<dbReference type="Gene3D" id="3.40.630.30">
    <property type="match status" value="1"/>
</dbReference>
<accession>A0A1N6H5S9</accession>
<keyword evidence="1" id="KW-0808">Transferase</keyword>
<evidence type="ECO:0000313" key="2">
    <source>
        <dbReference type="Proteomes" id="UP000185221"/>
    </source>
</evidence>
<gene>
    <name evidence="1" type="ORF">SAMN05444394_3573</name>
</gene>
<dbReference type="STRING" id="226505.SAMN05444394_3573"/>
<proteinExistence type="predicted"/>
<sequence length="185" mass="21223">MVTVCQAETEADLQGILDLQEENLIQNISESEKNEQGFVRVQHNLELLGSLNSIEPHIIAKDGDHVAAYFLAMTKISRNDVPMLVPMFEQFDELYYLGKKVSEYNYMAVGQVCVGKKYRGQGLFFSGYGAYRKAFEKDYDFAITEISISNARSLKAHQKVGFEVIHTFKDEYETWAIVVWDWSKN</sequence>
<organism evidence="1 2">
    <name type="scientific">Algoriphagus halophilus</name>
    <dbReference type="NCBI Taxonomy" id="226505"/>
    <lineage>
        <taxon>Bacteria</taxon>
        <taxon>Pseudomonadati</taxon>
        <taxon>Bacteroidota</taxon>
        <taxon>Cytophagia</taxon>
        <taxon>Cytophagales</taxon>
        <taxon>Cyclobacteriaceae</taxon>
        <taxon>Algoriphagus</taxon>
    </lineage>
</organism>
<name>A0A1N6H5S9_9BACT</name>
<dbReference type="GO" id="GO:0016740">
    <property type="term" value="F:transferase activity"/>
    <property type="evidence" value="ECO:0007669"/>
    <property type="project" value="UniProtKB-KW"/>
</dbReference>
<dbReference type="AlphaFoldDB" id="A0A1N6H5S9"/>
<dbReference type="OrthoDB" id="5109343at2"/>
<keyword evidence="2" id="KW-1185">Reference proteome</keyword>
<protein>
    <submittedName>
        <fullName evidence="1">Acetyltransferase (GNAT) family protein</fullName>
    </submittedName>
</protein>
<dbReference type="EMBL" id="FSRC01000003">
    <property type="protein sequence ID" value="SIO15027.1"/>
    <property type="molecule type" value="Genomic_DNA"/>
</dbReference>
<dbReference type="SUPFAM" id="SSF55729">
    <property type="entry name" value="Acyl-CoA N-acyltransferases (Nat)"/>
    <property type="match status" value="1"/>
</dbReference>
<reference evidence="2" key="1">
    <citation type="submission" date="2016-11" db="EMBL/GenBank/DDBJ databases">
        <authorList>
            <person name="Varghese N."/>
            <person name="Submissions S."/>
        </authorList>
    </citation>
    <scope>NUCLEOTIDE SEQUENCE [LARGE SCALE GENOMIC DNA]</scope>
    <source>
        <strain evidence="2">DSM 15292</strain>
    </source>
</reference>
<evidence type="ECO:0000313" key="1">
    <source>
        <dbReference type="EMBL" id="SIO15027.1"/>
    </source>
</evidence>
<dbReference type="InterPro" id="IPR016181">
    <property type="entry name" value="Acyl_CoA_acyltransferase"/>
</dbReference>
<dbReference type="Proteomes" id="UP000185221">
    <property type="component" value="Unassembled WGS sequence"/>
</dbReference>
<dbReference type="RefSeq" id="WP_074226352.1">
    <property type="nucleotide sequence ID" value="NZ_FSRC01000003.1"/>
</dbReference>